<reference evidence="3" key="1">
    <citation type="journal article" date="2014" name="Int. J. Syst. Evol. Microbiol.">
        <title>Complete genome sequence of Corynebacterium casei LMG S-19264T (=DSM 44701T), isolated from a smear-ripened cheese.</title>
        <authorList>
            <consortium name="US DOE Joint Genome Institute (JGI-PGF)"/>
            <person name="Walter F."/>
            <person name="Albersmeier A."/>
            <person name="Kalinowski J."/>
            <person name="Ruckert C."/>
        </authorList>
    </citation>
    <scope>NUCLEOTIDE SEQUENCE</scope>
    <source>
        <strain evidence="3">CGMCC 1.16548</strain>
    </source>
</reference>
<dbReference type="RefSeq" id="WP_191283362.1">
    <property type="nucleotide sequence ID" value="NZ_BNAI01000003.1"/>
</dbReference>
<evidence type="ECO:0000256" key="1">
    <source>
        <dbReference type="ARBA" id="ARBA00023239"/>
    </source>
</evidence>
<keyword evidence="3" id="KW-0378">Hydrolase</keyword>
<dbReference type="Proteomes" id="UP000617531">
    <property type="component" value="Unassembled WGS sequence"/>
</dbReference>
<keyword evidence="1" id="KW-0456">Lyase</keyword>
<evidence type="ECO:0000259" key="2">
    <source>
        <dbReference type="Pfam" id="PF04909"/>
    </source>
</evidence>
<sequence length="293" mass="32170">MTERYEPRLDIESLDALDVHVHIEIDDHGHLSLPDALAEAAAKYFKSDGLPTLDAIADLYRELKSAAVVFTVDARTGLGHQPIDSAEIARGATRNADVLIPFGSVDPRTGADAVELARRLVEDSGVRGFKLHPTVQGFDPSDEAYYPLYAEFSRLGVPMLVHTGQTGIGAGTRGGGGFRLGYSNPMLLDGVAGDFPDLDIVFAHPSVPWQDEALSIATHKSNVWIDLSGWSPKYFPENLVRAARSYLQDRVLFGSDYPVLHPTRWRDDFAAHGLDEKVTRKILRDNAIRLLGL</sequence>
<evidence type="ECO:0000313" key="3">
    <source>
        <dbReference type="EMBL" id="GHF19279.1"/>
    </source>
</evidence>
<dbReference type="EMBL" id="BNAI01000003">
    <property type="protein sequence ID" value="GHF19279.1"/>
    <property type="molecule type" value="Genomic_DNA"/>
</dbReference>
<dbReference type="Gene3D" id="3.20.20.140">
    <property type="entry name" value="Metal-dependent hydrolases"/>
    <property type="match status" value="1"/>
</dbReference>
<keyword evidence="4" id="KW-1185">Reference proteome</keyword>
<dbReference type="PANTHER" id="PTHR21240">
    <property type="entry name" value="2-AMINO-3-CARBOXYLMUCONATE-6-SEMIALDEHYDE DECARBOXYLASE"/>
    <property type="match status" value="1"/>
</dbReference>
<dbReference type="InterPro" id="IPR006680">
    <property type="entry name" value="Amidohydro-rel"/>
</dbReference>
<dbReference type="CDD" id="cd01292">
    <property type="entry name" value="metallo-dependent_hydrolases"/>
    <property type="match status" value="1"/>
</dbReference>
<dbReference type="AlphaFoldDB" id="A0A8J3GR31"/>
<organism evidence="3 4">
    <name type="scientific">Pseudolysinimonas yzui</name>
    <dbReference type="NCBI Taxonomy" id="2708254"/>
    <lineage>
        <taxon>Bacteria</taxon>
        <taxon>Bacillati</taxon>
        <taxon>Actinomycetota</taxon>
        <taxon>Actinomycetes</taxon>
        <taxon>Micrococcales</taxon>
        <taxon>Microbacteriaceae</taxon>
        <taxon>Pseudolysinimonas</taxon>
    </lineage>
</organism>
<dbReference type="InterPro" id="IPR032466">
    <property type="entry name" value="Metal_Hydrolase"/>
</dbReference>
<dbReference type="GO" id="GO:0016787">
    <property type="term" value="F:hydrolase activity"/>
    <property type="evidence" value="ECO:0007669"/>
    <property type="project" value="UniProtKB-KW"/>
</dbReference>
<name>A0A8J3GR31_9MICO</name>
<dbReference type="GO" id="GO:0016831">
    <property type="term" value="F:carboxy-lyase activity"/>
    <property type="evidence" value="ECO:0007669"/>
    <property type="project" value="InterPro"/>
</dbReference>
<accession>A0A8J3GR31</accession>
<evidence type="ECO:0000313" key="4">
    <source>
        <dbReference type="Proteomes" id="UP000617531"/>
    </source>
</evidence>
<reference evidence="3" key="2">
    <citation type="submission" date="2020-09" db="EMBL/GenBank/DDBJ databases">
        <authorList>
            <person name="Sun Q."/>
            <person name="Zhou Y."/>
        </authorList>
    </citation>
    <scope>NUCLEOTIDE SEQUENCE</scope>
    <source>
        <strain evidence="3">CGMCC 1.16548</strain>
    </source>
</reference>
<dbReference type="PANTHER" id="PTHR21240:SF19">
    <property type="entry name" value="CATALYTIC_ HYDROLASE"/>
    <property type="match status" value="1"/>
</dbReference>
<gene>
    <name evidence="3" type="ORF">GCM10011600_20310</name>
</gene>
<dbReference type="SUPFAM" id="SSF51556">
    <property type="entry name" value="Metallo-dependent hydrolases"/>
    <property type="match status" value="1"/>
</dbReference>
<dbReference type="Pfam" id="PF04909">
    <property type="entry name" value="Amidohydro_2"/>
    <property type="match status" value="1"/>
</dbReference>
<protein>
    <submittedName>
        <fullName evidence="3">4-hydroxyphenyl-beta-ketoacyl-CoA hydrolase</fullName>
    </submittedName>
</protein>
<dbReference type="InterPro" id="IPR032465">
    <property type="entry name" value="ACMSD"/>
</dbReference>
<feature type="domain" description="Amidohydrolase-related" evidence="2">
    <location>
        <begin position="25"/>
        <end position="293"/>
    </location>
</feature>
<proteinExistence type="predicted"/>
<comment type="caution">
    <text evidence="3">The sequence shown here is derived from an EMBL/GenBank/DDBJ whole genome shotgun (WGS) entry which is preliminary data.</text>
</comment>